<evidence type="ECO:0000313" key="3">
    <source>
        <dbReference type="EnsemblMetazoa" id="CapteP202272"/>
    </source>
</evidence>
<gene>
    <name evidence="2" type="ORF">CAPTEDRAFT_202272</name>
</gene>
<keyword evidence="4" id="KW-1185">Reference proteome</keyword>
<reference evidence="3" key="3">
    <citation type="submission" date="2015-06" db="UniProtKB">
        <authorList>
            <consortium name="EnsemblMetazoa"/>
        </authorList>
    </citation>
    <scope>IDENTIFICATION</scope>
</reference>
<dbReference type="EMBL" id="AMQN01014383">
    <property type="status" value="NOT_ANNOTATED_CDS"/>
    <property type="molecule type" value="Genomic_DNA"/>
</dbReference>
<name>R7TH13_CAPTE</name>
<evidence type="ECO:0000313" key="2">
    <source>
        <dbReference type="EMBL" id="ELT90395.1"/>
    </source>
</evidence>
<proteinExistence type="predicted"/>
<dbReference type="EnsemblMetazoa" id="CapteT202272">
    <property type="protein sequence ID" value="CapteP202272"/>
    <property type="gene ID" value="CapteG202272"/>
</dbReference>
<dbReference type="EMBL" id="KB310935">
    <property type="protein sequence ID" value="ELT90395.1"/>
    <property type="molecule type" value="Genomic_DNA"/>
</dbReference>
<reference evidence="2 4" key="2">
    <citation type="journal article" date="2013" name="Nature">
        <title>Insights into bilaterian evolution from three spiralian genomes.</title>
        <authorList>
            <person name="Simakov O."/>
            <person name="Marletaz F."/>
            <person name="Cho S.J."/>
            <person name="Edsinger-Gonzales E."/>
            <person name="Havlak P."/>
            <person name="Hellsten U."/>
            <person name="Kuo D.H."/>
            <person name="Larsson T."/>
            <person name="Lv J."/>
            <person name="Arendt D."/>
            <person name="Savage R."/>
            <person name="Osoegawa K."/>
            <person name="de Jong P."/>
            <person name="Grimwood J."/>
            <person name="Chapman J.A."/>
            <person name="Shapiro H."/>
            <person name="Aerts A."/>
            <person name="Otillar R.P."/>
            <person name="Terry A.Y."/>
            <person name="Boore J.L."/>
            <person name="Grigoriev I.V."/>
            <person name="Lindberg D.R."/>
            <person name="Seaver E.C."/>
            <person name="Weisblat D.A."/>
            <person name="Putnam N.H."/>
            <person name="Rokhsar D.S."/>
        </authorList>
    </citation>
    <scope>NUCLEOTIDE SEQUENCE</scope>
    <source>
        <strain evidence="2 4">I ESC-2004</strain>
    </source>
</reference>
<dbReference type="HOGENOM" id="CLU_645996_0_0_1"/>
<dbReference type="AlphaFoldDB" id="R7TH13"/>
<accession>R7TH13</accession>
<sequence length="425" mass="46383">MSNKGETFSTRAALSLSHKSPRHPLTTADQYFRVNVRTSCLFPTPSFVFNTTYFPESGVCPVLAGSQIDVIHDTITRRSQHLSHRTRVIMCCRGNYLIPTPLALLLAAVMRSQISSVYAQSLQSAPWQGSQTYVAFPIEEGASYLDYVASGPVAQPARNRFEGIARQLSFAESQHCSALAADEQATPPSIIDNSDATSVGMLSTTSSISCFSSIEDLSIPDLVLPCDLSLTLPSLNMVSDDVCPLAIFDLSRIAPVKSATKRVLQGLHFGDSTSSDEIDVDAVSNDGEPRQGHRPPCIGRDEESTSSAGGVEKDPYMTTPQFHDSREKVSEWLNFCDVPSSNVIEAASESGLPVWWGESQSSTGSAWRNSGNRLVRCDSDSAVYLENSTRRPSTQKIRKPRSFLKTLRQVGKKLSKSGRHGNDRP</sequence>
<reference evidence="4" key="1">
    <citation type="submission" date="2012-12" db="EMBL/GenBank/DDBJ databases">
        <authorList>
            <person name="Hellsten U."/>
            <person name="Grimwood J."/>
            <person name="Chapman J.A."/>
            <person name="Shapiro H."/>
            <person name="Aerts A."/>
            <person name="Otillar R.P."/>
            <person name="Terry A.Y."/>
            <person name="Boore J.L."/>
            <person name="Simakov O."/>
            <person name="Marletaz F."/>
            <person name="Cho S.-J."/>
            <person name="Edsinger-Gonzales E."/>
            <person name="Havlak P."/>
            <person name="Kuo D.-H."/>
            <person name="Larsson T."/>
            <person name="Lv J."/>
            <person name="Arendt D."/>
            <person name="Savage R."/>
            <person name="Osoegawa K."/>
            <person name="de Jong P."/>
            <person name="Lindberg D.R."/>
            <person name="Seaver E.C."/>
            <person name="Weisblat D.A."/>
            <person name="Putnam N.H."/>
            <person name="Grigoriev I.V."/>
            <person name="Rokhsar D.S."/>
        </authorList>
    </citation>
    <scope>NUCLEOTIDE SEQUENCE</scope>
    <source>
        <strain evidence="4">I ESC-2004</strain>
    </source>
</reference>
<protein>
    <submittedName>
        <fullName evidence="2 3">Uncharacterized protein</fullName>
    </submittedName>
</protein>
<feature type="region of interest" description="Disordered" evidence="1">
    <location>
        <begin position="275"/>
        <end position="320"/>
    </location>
</feature>
<organism evidence="2">
    <name type="scientific">Capitella teleta</name>
    <name type="common">Polychaete worm</name>
    <dbReference type="NCBI Taxonomy" id="283909"/>
    <lineage>
        <taxon>Eukaryota</taxon>
        <taxon>Metazoa</taxon>
        <taxon>Spiralia</taxon>
        <taxon>Lophotrochozoa</taxon>
        <taxon>Annelida</taxon>
        <taxon>Polychaeta</taxon>
        <taxon>Sedentaria</taxon>
        <taxon>Scolecida</taxon>
        <taxon>Capitellidae</taxon>
        <taxon>Capitella</taxon>
    </lineage>
</organism>
<evidence type="ECO:0000313" key="4">
    <source>
        <dbReference type="Proteomes" id="UP000014760"/>
    </source>
</evidence>
<feature type="compositionally biased region" description="Polar residues" evidence="1">
    <location>
        <begin position="1"/>
        <end position="12"/>
    </location>
</feature>
<evidence type="ECO:0000256" key="1">
    <source>
        <dbReference type="SAM" id="MobiDB-lite"/>
    </source>
</evidence>
<dbReference type="Proteomes" id="UP000014760">
    <property type="component" value="Unassembled WGS sequence"/>
</dbReference>
<feature type="region of interest" description="Disordered" evidence="1">
    <location>
        <begin position="1"/>
        <end position="21"/>
    </location>
</feature>